<feature type="transmembrane region" description="Helical" evidence="7">
    <location>
        <begin position="205"/>
        <end position="230"/>
    </location>
</feature>
<dbReference type="EMBL" id="QEAQ01000022">
    <property type="protein sequence ID" value="TPX59718.1"/>
    <property type="molecule type" value="Genomic_DNA"/>
</dbReference>
<dbReference type="Proteomes" id="UP000318582">
    <property type="component" value="Unassembled WGS sequence"/>
</dbReference>
<dbReference type="InterPro" id="IPR014756">
    <property type="entry name" value="Ig_E-set"/>
</dbReference>
<feature type="domain" description="CWH43-like N-terminal" evidence="8">
    <location>
        <begin position="7"/>
        <end position="234"/>
    </location>
</feature>
<keyword evidence="5" id="KW-0175">Coiled coil</keyword>
<keyword evidence="2 7" id="KW-0812">Transmembrane</keyword>
<evidence type="ECO:0000256" key="5">
    <source>
        <dbReference type="SAM" id="Coils"/>
    </source>
</evidence>
<feature type="compositionally biased region" description="Basic and acidic residues" evidence="6">
    <location>
        <begin position="704"/>
        <end position="726"/>
    </location>
</feature>
<evidence type="ECO:0000256" key="4">
    <source>
        <dbReference type="ARBA" id="ARBA00023136"/>
    </source>
</evidence>
<evidence type="ECO:0000313" key="10">
    <source>
        <dbReference type="EMBL" id="TPX59718.1"/>
    </source>
</evidence>
<feature type="coiled-coil region" evidence="5">
    <location>
        <begin position="1087"/>
        <end position="1124"/>
    </location>
</feature>
<dbReference type="SUPFAM" id="SSF81296">
    <property type="entry name" value="E set domains"/>
    <property type="match status" value="1"/>
</dbReference>
<feature type="transmembrane region" description="Helical" evidence="7">
    <location>
        <begin position="251"/>
        <end position="276"/>
    </location>
</feature>
<dbReference type="GO" id="GO:0012505">
    <property type="term" value="C:endomembrane system"/>
    <property type="evidence" value="ECO:0007669"/>
    <property type="project" value="UniProtKB-SubCell"/>
</dbReference>
<feature type="transmembrane region" description="Helical" evidence="7">
    <location>
        <begin position="95"/>
        <end position="115"/>
    </location>
</feature>
<feature type="region of interest" description="Disordered" evidence="6">
    <location>
        <begin position="382"/>
        <end position="503"/>
    </location>
</feature>
<evidence type="ECO:0000256" key="3">
    <source>
        <dbReference type="ARBA" id="ARBA00022989"/>
    </source>
</evidence>
<feature type="transmembrane region" description="Helical" evidence="7">
    <location>
        <begin position="7"/>
        <end position="31"/>
    </location>
</feature>
<feature type="compositionally biased region" description="Basic and acidic residues" evidence="6">
    <location>
        <begin position="851"/>
        <end position="880"/>
    </location>
</feature>
<name>A0A507E974_9FUNG</name>
<feature type="compositionally biased region" description="Acidic residues" evidence="6">
    <location>
        <begin position="358"/>
        <end position="367"/>
    </location>
</feature>
<accession>A0A507E974</accession>
<evidence type="ECO:0000313" key="11">
    <source>
        <dbReference type="Proteomes" id="UP000318582"/>
    </source>
</evidence>
<sequence length="1257" mass="139669">MSSFLGWAWVPFLAAFWWLATILALLILWLVNDTPHYKQDDADIVYISDVGAKYKTLFIVGTSLTSAFFVTSLLLDYILRKAHRLSAPIHPRARINAILSILFGMIAGAALIGLAVMDVHNHGTVHWTLTLVFMGCLSVSAIFTVAEFKRLKNDHHGKSQLKRSFFVKAMIVVLAVAAVIAMVVLRQLCRTEDWRGTPDAPRCNALHSASAICEWVVALLFVVYLLTLVVDIRQAVYTSKTYMDEHPAMEAIDVPALSLLAVGAAVTVSTIAFAYYKGWLPAALGKPSVPTEAEREILIADLIKDTSKQLGTVKKTLASKKDSLRKSKILKKKAVKKPEEAKKKSSRTLEGQSAQISDQDDYEAAGEEDSIEDLLVLSTLAKSTKPKPTQSKEEAAKAISKPKKKVQVIPEKADPISEEIPKFAESNPARDVVAPAADEYSTPASASVSQPDDERSVAHPAEPIATEVVSAEAPLEEDEDVIEPQENSSVQSSPSPSLDSRDVEQANFGRASELQNQLQHALSKVGSMEKQLSERMALIASLRHEQEELASANTLLASEIDQARRQSQAAQRVQSEMAILRDTNRVLTQSLTNAQLHERDAKDRAIKAVQSAELAEKLRATIRNLEANNRELQAQLEDRNQQVDASRRKALEGQSALTSKLENALQIIQQELAKEREDRAVEQRQAAQNSRKISDEYEARLAELTRDNMDRDSQLEEHRSRAESLSRELSQATKERDVADNLKREMEHWKERYQTETERMAEELHQERKLTENVRQQAESGEKIAADLRRRVEDLVAQTTAVDEKAKAVTDDLEAKDQEIARLKEELKASRAEAQVAHKELVSKQAEVSGETERMAEELRQERERTEDLRQQVKSGEERAADLKRRVEELGAEAAAVDEKTTAVTDNIEAKASEIEQLKKDLDSSRAEMRLAQRELESKQSLAGDLEVKIEQVKKELEASRAETELAQKELEAKSAAVKDLGAVNAKLAEASKVEHTLNAEVATLKQELAAKNAELAEIRAGDKVQIASIEQESAAVVESLQKKLDLANEKTAQMEQDLAESKIALHALTTDRTQYAATLNKFQSTIEVMTARLQGAETANKGLEELIEVLQKRRDELEVLDKQRTEEMKAQTNAVTPASPPPSLDTTPILRELDAPATSEEARAAPEAVTEKPYTFVWKHGGNNVFVTGSFNDWNPNQHAMTQSSDLPTHFELTLPIPVNQDVLYKFVVDGNWRTDLEGHTQRDGTGMENNVAFVQ</sequence>
<feature type="compositionally biased region" description="Basic and acidic residues" evidence="6">
    <location>
        <begin position="411"/>
        <end position="422"/>
    </location>
</feature>
<evidence type="ECO:0000256" key="1">
    <source>
        <dbReference type="ARBA" id="ARBA00004127"/>
    </source>
</evidence>
<feature type="region of interest" description="Disordered" evidence="6">
    <location>
        <begin position="332"/>
        <end position="367"/>
    </location>
</feature>
<keyword evidence="3 7" id="KW-1133">Transmembrane helix</keyword>
<feature type="region of interest" description="Disordered" evidence="6">
    <location>
        <begin position="1130"/>
        <end position="1149"/>
    </location>
</feature>
<proteinExistence type="predicted"/>
<feature type="transmembrane region" description="Helical" evidence="7">
    <location>
        <begin position="165"/>
        <end position="185"/>
    </location>
</feature>
<evidence type="ECO:0000256" key="6">
    <source>
        <dbReference type="SAM" id="MobiDB-lite"/>
    </source>
</evidence>
<feature type="compositionally biased region" description="Acidic residues" evidence="6">
    <location>
        <begin position="474"/>
        <end position="483"/>
    </location>
</feature>
<feature type="compositionally biased region" description="Polar residues" evidence="6">
    <location>
        <begin position="348"/>
        <end position="357"/>
    </location>
</feature>
<feature type="domain" description="AMP-activated protein kinase glycogen-binding" evidence="9">
    <location>
        <begin position="1174"/>
        <end position="1256"/>
    </location>
</feature>
<dbReference type="InterPro" id="IPR032640">
    <property type="entry name" value="AMPK1_CBM"/>
</dbReference>
<dbReference type="STRING" id="109895.A0A507E974"/>
<evidence type="ECO:0000256" key="2">
    <source>
        <dbReference type="ARBA" id="ARBA00022692"/>
    </source>
</evidence>
<dbReference type="AlphaFoldDB" id="A0A507E974"/>
<gene>
    <name evidence="10" type="ORF">PhCBS80983_g02274</name>
</gene>
<evidence type="ECO:0000259" key="8">
    <source>
        <dbReference type="Pfam" id="PF10277"/>
    </source>
</evidence>
<dbReference type="InterPro" id="IPR019402">
    <property type="entry name" value="CWH43_N"/>
</dbReference>
<keyword evidence="4 7" id="KW-0472">Membrane</keyword>
<evidence type="ECO:0000256" key="7">
    <source>
        <dbReference type="SAM" id="Phobius"/>
    </source>
</evidence>
<comment type="subcellular location">
    <subcellularLocation>
        <location evidence="1">Endomembrane system</location>
        <topology evidence="1">Multi-pass membrane protein</topology>
    </subcellularLocation>
</comment>
<feature type="transmembrane region" description="Helical" evidence="7">
    <location>
        <begin position="127"/>
        <end position="145"/>
    </location>
</feature>
<feature type="region of interest" description="Disordered" evidence="6">
    <location>
        <begin position="844"/>
        <end position="880"/>
    </location>
</feature>
<reference evidence="10 11" key="1">
    <citation type="journal article" date="2019" name="Sci. Rep.">
        <title>Comparative genomics of chytrid fungi reveal insights into the obligate biotrophic and pathogenic lifestyle of Synchytrium endobioticum.</title>
        <authorList>
            <person name="van de Vossenberg B.T.L.H."/>
            <person name="Warris S."/>
            <person name="Nguyen H.D.T."/>
            <person name="van Gent-Pelzer M.P.E."/>
            <person name="Joly D.L."/>
            <person name="van de Geest H.C."/>
            <person name="Bonants P.J.M."/>
            <person name="Smith D.S."/>
            <person name="Levesque C.A."/>
            <person name="van der Lee T.A.J."/>
        </authorList>
    </citation>
    <scope>NUCLEOTIDE SEQUENCE [LARGE SCALE GENOMIC DNA]</scope>
    <source>
        <strain evidence="10 11">CBS 809.83</strain>
    </source>
</reference>
<dbReference type="InterPro" id="IPR013783">
    <property type="entry name" value="Ig-like_fold"/>
</dbReference>
<dbReference type="GO" id="GO:0005886">
    <property type="term" value="C:plasma membrane"/>
    <property type="evidence" value="ECO:0007669"/>
    <property type="project" value="TreeGrafter"/>
</dbReference>
<dbReference type="CDD" id="cd02859">
    <property type="entry name" value="E_set_AMPKbeta_like_N"/>
    <property type="match status" value="1"/>
</dbReference>
<feature type="region of interest" description="Disordered" evidence="6">
    <location>
        <begin position="704"/>
        <end position="737"/>
    </location>
</feature>
<dbReference type="Gene3D" id="2.60.40.10">
    <property type="entry name" value="Immunoglobulins"/>
    <property type="match status" value="1"/>
</dbReference>
<dbReference type="Pfam" id="PF16561">
    <property type="entry name" value="AMPK1_CBM"/>
    <property type="match status" value="1"/>
</dbReference>
<dbReference type="Pfam" id="PF10277">
    <property type="entry name" value="Frag1"/>
    <property type="match status" value="1"/>
</dbReference>
<dbReference type="PANTHER" id="PTHR21324">
    <property type="entry name" value="FASTING-INDUCIBLE INTEGRAL MEMBRANE PROTEIN TM6P1-RELATED"/>
    <property type="match status" value="1"/>
</dbReference>
<evidence type="ECO:0000259" key="9">
    <source>
        <dbReference type="Pfam" id="PF16561"/>
    </source>
</evidence>
<comment type="caution">
    <text evidence="10">The sequence shown here is derived from an EMBL/GenBank/DDBJ whole genome shotgun (WGS) entry which is preliminary data.</text>
</comment>
<dbReference type="PANTHER" id="PTHR21324:SF2">
    <property type="entry name" value="EG:22E5.9 PROTEIN"/>
    <property type="match status" value="1"/>
</dbReference>
<protein>
    <submittedName>
        <fullName evidence="10">Uncharacterized protein</fullName>
    </submittedName>
</protein>
<feature type="transmembrane region" description="Helical" evidence="7">
    <location>
        <begin position="56"/>
        <end position="75"/>
    </location>
</feature>
<feature type="compositionally biased region" description="Low complexity" evidence="6">
    <location>
        <begin position="488"/>
        <end position="498"/>
    </location>
</feature>
<dbReference type="InterPro" id="IPR050911">
    <property type="entry name" value="DRAM/TMEM150_Autophagy_Mod"/>
</dbReference>
<organism evidence="10 11">
    <name type="scientific">Powellomyces hirtus</name>
    <dbReference type="NCBI Taxonomy" id="109895"/>
    <lineage>
        <taxon>Eukaryota</taxon>
        <taxon>Fungi</taxon>
        <taxon>Fungi incertae sedis</taxon>
        <taxon>Chytridiomycota</taxon>
        <taxon>Chytridiomycota incertae sedis</taxon>
        <taxon>Chytridiomycetes</taxon>
        <taxon>Spizellomycetales</taxon>
        <taxon>Powellomycetaceae</taxon>
        <taxon>Powellomyces</taxon>
    </lineage>
</organism>
<keyword evidence="11" id="KW-1185">Reference proteome</keyword>